<dbReference type="EMBL" id="FOKC01000002">
    <property type="protein sequence ID" value="SFA95795.1"/>
    <property type="molecule type" value="Genomic_DNA"/>
</dbReference>
<feature type="transmembrane region" description="Helical" evidence="1">
    <location>
        <begin position="384"/>
        <end position="405"/>
    </location>
</feature>
<feature type="transmembrane region" description="Helical" evidence="1">
    <location>
        <begin position="165"/>
        <end position="185"/>
    </location>
</feature>
<dbReference type="AlphaFoldDB" id="A0A1I0X463"/>
<keyword evidence="1" id="KW-0812">Transmembrane</keyword>
<evidence type="ECO:0000256" key="1">
    <source>
        <dbReference type="SAM" id="Phobius"/>
    </source>
</evidence>
<feature type="transmembrane region" description="Helical" evidence="1">
    <location>
        <begin position="290"/>
        <end position="315"/>
    </location>
</feature>
<evidence type="ECO:0000313" key="2">
    <source>
        <dbReference type="EMBL" id="SFA95795.1"/>
    </source>
</evidence>
<evidence type="ECO:0008006" key="4">
    <source>
        <dbReference type="Google" id="ProtNLM"/>
    </source>
</evidence>
<feature type="transmembrane region" description="Helical" evidence="1">
    <location>
        <begin position="351"/>
        <end position="372"/>
    </location>
</feature>
<accession>A0A1I0X463</accession>
<proteinExistence type="predicted"/>
<feature type="transmembrane region" description="Helical" evidence="1">
    <location>
        <begin position="327"/>
        <end position="344"/>
    </location>
</feature>
<organism evidence="2 3">
    <name type="scientific">Nocardioides alpinus</name>
    <dbReference type="NCBI Taxonomy" id="748909"/>
    <lineage>
        <taxon>Bacteria</taxon>
        <taxon>Bacillati</taxon>
        <taxon>Actinomycetota</taxon>
        <taxon>Actinomycetes</taxon>
        <taxon>Propionibacteriales</taxon>
        <taxon>Nocardioidaceae</taxon>
        <taxon>Nocardioides</taxon>
    </lineage>
</organism>
<feature type="transmembrane region" description="Helical" evidence="1">
    <location>
        <begin position="218"/>
        <end position="236"/>
    </location>
</feature>
<feature type="transmembrane region" description="Helical" evidence="1">
    <location>
        <begin position="44"/>
        <end position="65"/>
    </location>
</feature>
<feature type="transmembrane region" description="Helical" evidence="1">
    <location>
        <begin position="417"/>
        <end position="437"/>
    </location>
</feature>
<keyword evidence="1" id="KW-1133">Transmembrane helix</keyword>
<dbReference type="RefSeq" id="WP_139227665.1">
    <property type="nucleotide sequence ID" value="NZ_FOKC01000002.1"/>
</dbReference>
<sequence>MTSPRFSPRVLLSELPAALLVGLAVVTTATLALGEIEQAPLRHPVVVLTLVSLFVAVMSALTWWFSGRSTPPPSWVGLFPTGWVLSVGLVGLLSGGPERVGWFLGGDNVRHLALVAEIVDVETLDYSDASYPRAWHTGVSLVWLLGHHGVDESSLSSFIGVNAGATWLLFVLLVLATSNFAASLARIVSPQVKRVEAGAALVAGFAVMTPRFMADTMALGFQTSILASVILAVVARECVIRRRTLESFVVLISGVVLMAHTWQLLLPAVAVPAAVFGWQLFRRDWRAKTVAAAIASVGALASLPPVLAVVAGPGIAATTAEGVVSEPAWIVLVGSLGAAAFVLRRLPQRRALAAGGLLLAPALFAAVLSATGNISLTAYYPSKLLWHSAALGLSYLAVVGVSAAVQATQATLPLRLGGALLGVFMACVILLGCITPFRSQMGGWSTVDPARVLAASTATGASGAEAVWLESATESAVTRTLLMTLKGGRLSADRLTVAEECVALRVAETPTVVTSHSEASAIRRYDCVGRLFVLTARE</sequence>
<keyword evidence="1" id="KW-0472">Membrane</keyword>
<gene>
    <name evidence="2" type="ORF">SAMN05192575_102131</name>
</gene>
<feature type="transmembrane region" description="Helical" evidence="1">
    <location>
        <begin position="248"/>
        <end position="278"/>
    </location>
</feature>
<dbReference type="STRING" id="748909.SAMN05192575_102131"/>
<evidence type="ECO:0000313" key="3">
    <source>
        <dbReference type="Proteomes" id="UP000199113"/>
    </source>
</evidence>
<reference evidence="2" key="1">
    <citation type="submission" date="2016-10" db="EMBL/GenBank/DDBJ databases">
        <authorList>
            <person name="de Groot N.N."/>
        </authorList>
    </citation>
    <scope>NUCLEOTIDE SEQUENCE [LARGE SCALE GENOMIC DNA]</scope>
    <source>
        <strain evidence="2">CGMCC 1.10697</strain>
    </source>
</reference>
<name>A0A1I0X463_9ACTN</name>
<protein>
    <recommendedName>
        <fullName evidence="4">4-amino-4-deoxy-L-arabinose transferase</fullName>
    </recommendedName>
</protein>
<dbReference type="Proteomes" id="UP000199113">
    <property type="component" value="Unassembled WGS sequence"/>
</dbReference>
<dbReference type="OrthoDB" id="4866206at2"/>
<feature type="transmembrane region" description="Helical" evidence="1">
    <location>
        <begin position="77"/>
        <end position="95"/>
    </location>
</feature>